<protein>
    <submittedName>
        <fullName evidence="1">Uncharacterized protein</fullName>
    </submittedName>
</protein>
<dbReference type="EMBL" id="JBBPBM010000079">
    <property type="protein sequence ID" value="KAK8511368.1"/>
    <property type="molecule type" value="Genomic_DNA"/>
</dbReference>
<organism evidence="1 2">
    <name type="scientific">Hibiscus sabdariffa</name>
    <name type="common">roselle</name>
    <dbReference type="NCBI Taxonomy" id="183260"/>
    <lineage>
        <taxon>Eukaryota</taxon>
        <taxon>Viridiplantae</taxon>
        <taxon>Streptophyta</taxon>
        <taxon>Embryophyta</taxon>
        <taxon>Tracheophyta</taxon>
        <taxon>Spermatophyta</taxon>
        <taxon>Magnoliopsida</taxon>
        <taxon>eudicotyledons</taxon>
        <taxon>Gunneridae</taxon>
        <taxon>Pentapetalae</taxon>
        <taxon>rosids</taxon>
        <taxon>malvids</taxon>
        <taxon>Malvales</taxon>
        <taxon>Malvaceae</taxon>
        <taxon>Malvoideae</taxon>
        <taxon>Hibiscus</taxon>
    </lineage>
</organism>
<keyword evidence="2" id="KW-1185">Reference proteome</keyword>
<comment type="caution">
    <text evidence="1">The sequence shown here is derived from an EMBL/GenBank/DDBJ whole genome shotgun (WGS) entry which is preliminary data.</text>
</comment>
<sequence>MISRGRGRVTVCIAREAGAATDVRPSPAVDLSLCVGVGVPSSCFNTVKAASYSVSKRASIETEETLKSVALRRFQEFQSMDVKEIFFKDDTDRTGSIRNKMSMTFIPNLLDAYQDKESTMIPQSLSRSDKPQITF</sequence>
<dbReference type="Proteomes" id="UP001472677">
    <property type="component" value="Unassembled WGS sequence"/>
</dbReference>
<evidence type="ECO:0000313" key="2">
    <source>
        <dbReference type="Proteomes" id="UP001472677"/>
    </source>
</evidence>
<name>A0ABR2BW64_9ROSI</name>
<accession>A0ABR2BW64</accession>
<evidence type="ECO:0000313" key="1">
    <source>
        <dbReference type="EMBL" id="KAK8511368.1"/>
    </source>
</evidence>
<proteinExistence type="predicted"/>
<gene>
    <name evidence="1" type="ORF">V6N12_033642</name>
</gene>
<reference evidence="1 2" key="1">
    <citation type="journal article" date="2024" name="G3 (Bethesda)">
        <title>Genome assembly of Hibiscus sabdariffa L. provides insights into metabolisms of medicinal natural products.</title>
        <authorList>
            <person name="Kim T."/>
        </authorList>
    </citation>
    <scope>NUCLEOTIDE SEQUENCE [LARGE SCALE GENOMIC DNA]</scope>
    <source>
        <strain evidence="1">TK-2024</strain>
        <tissue evidence="1">Old leaves</tissue>
    </source>
</reference>